<evidence type="ECO:0000256" key="1">
    <source>
        <dbReference type="ARBA" id="ARBA00022679"/>
    </source>
</evidence>
<feature type="binding site" evidence="6">
    <location>
        <begin position="76"/>
        <end position="77"/>
    </location>
    <ligand>
        <name>NAD(+)</name>
        <dbReference type="ChEBI" id="CHEBI:57540"/>
    </ligand>
</feature>
<dbReference type="Gene3D" id="3.40.50.10330">
    <property type="entry name" value="Probable inorganic polyphosphate/atp-NAD kinase, domain 1"/>
    <property type="match status" value="1"/>
</dbReference>
<reference evidence="7" key="1">
    <citation type="journal article" date="2014" name="Int. J. Syst. Evol. Microbiol.">
        <title>Complete genome of a new Firmicutes species belonging to the dominant human colonic microbiota ('Ruminococcus bicirculans') reveals two chromosomes and a selective capacity to utilize plant glucans.</title>
        <authorList>
            <consortium name="NISC Comparative Sequencing Program"/>
            <person name="Wegmann U."/>
            <person name="Louis P."/>
            <person name="Goesmann A."/>
            <person name="Henrissat B."/>
            <person name="Duncan S.H."/>
            <person name="Flint H.J."/>
        </authorList>
    </citation>
    <scope>NUCLEOTIDE SEQUENCE</scope>
    <source>
        <strain evidence="7">CGMCC 1.12707</strain>
    </source>
</reference>
<evidence type="ECO:0000313" key="7">
    <source>
        <dbReference type="EMBL" id="GGE87663.1"/>
    </source>
</evidence>
<gene>
    <name evidence="6 7" type="primary">nadK</name>
    <name evidence="7" type="ORF">GCM10010984_01820</name>
    <name evidence="8" type="ORF">SAMN05443634_107100</name>
</gene>
<keyword evidence="2 6" id="KW-0418">Kinase</keyword>
<comment type="function">
    <text evidence="6">Involved in the regulation of the intracellular balance of NAD and NADP, and is a key enzyme in the biosynthesis of NADP. Catalyzes specifically the phosphorylation on 2'-hydroxyl of the adenosine moiety of NAD to yield NADP.</text>
</comment>
<reference evidence="7" key="5">
    <citation type="submission" date="2024-05" db="EMBL/GenBank/DDBJ databases">
        <authorList>
            <person name="Sun Q."/>
            <person name="Zhou Y."/>
        </authorList>
    </citation>
    <scope>NUCLEOTIDE SEQUENCE</scope>
    <source>
        <strain evidence="7">CGMCC 1.12707</strain>
    </source>
</reference>
<reference evidence="10" key="4">
    <citation type="journal article" date="2019" name="Int. J. Syst. Evol. Microbiol.">
        <title>The Global Catalogue of Microorganisms (GCM) 10K type strain sequencing project: providing services to taxonomists for standard genome sequencing and annotation.</title>
        <authorList>
            <consortium name="The Broad Institute Genomics Platform"/>
            <consortium name="The Broad Institute Genome Sequencing Center for Infectious Disease"/>
            <person name="Wu L."/>
            <person name="Ma J."/>
        </authorList>
    </citation>
    <scope>NUCLEOTIDE SEQUENCE [LARGE SCALE GENOMIC DNA]</scope>
    <source>
        <strain evidence="10">CGMCC 1.12707</strain>
    </source>
</reference>
<feature type="binding site" evidence="6">
    <location>
        <begin position="149"/>
        <end position="150"/>
    </location>
    <ligand>
        <name>NAD(+)</name>
        <dbReference type="ChEBI" id="CHEBI:57540"/>
    </ligand>
</feature>
<dbReference type="GO" id="GO:0005524">
    <property type="term" value="F:ATP binding"/>
    <property type="evidence" value="ECO:0007669"/>
    <property type="project" value="UniProtKB-KW"/>
</dbReference>
<dbReference type="InterPro" id="IPR017438">
    <property type="entry name" value="ATP-NAD_kinase_N"/>
</dbReference>
<dbReference type="HAMAP" id="MF_00361">
    <property type="entry name" value="NAD_kinase"/>
    <property type="match status" value="1"/>
</dbReference>
<evidence type="ECO:0000256" key="4">
    <source>
        <dbReference type="ARBA" id="ARBA00023027"/>
    </source>
</evidence>
<dbReference type="SUPFAM" id="SSF111331">
    <property type="entry name" value="NAD kinase/diacylglycerol kinase-like"/>
    <property type="match status" value="1"/>
</dbReference>
<keyword evidence="6" id="KW-0547">Nucleotide-binding</keyword>
<dbReference type="GO" id="GO:0005737">
    <property type="term" value="C:cytoplasm"/>
    <property type="evidence" value="ECO:0007669"/>
    <property type="project" value="UniProtKB-SubCell"/>
</dbReference>
<dbReference type="NCBIfam" id="NF002521">
    <property type="entry name" value="PRK01911.1"/>
    <property type="match status" value="1"/>
</dbReference>
<reference evidence="9" key="3">
    <citation type="submission" date="2016-11" db="EMBL/GenBank/DDBJ databases">
        <authorList>
            <person name="Varghese N."/>
            <person name="Submissions S."/>
        </authorList>
    </citation>
    <scope>NUCLEOTIDE SEQUENCE [LARGE SCALE GENOMIC DNA]</scope>
    <source>
        <strain evidence="9">DSM 27989</strain>
    </source>
</reference>
<organism evidence="8 9">
    <name type="scientific">Chishuiella changwenlii</name>
    <dbReference type="NCBI Taxonomy" id="1434701"/>
    <lineage>
        <taxon>Bacteria</taxon>
        <taxon>Pseudomonadati</taxon>
        <taxon>Bacteroidota</taxon>
        <taxon>Flavobacteriia</taxon>
        <taxon>Flavobacteriales</taxon>
        <taxon>Weeksellaceae</taxon>
        <taxon>Chishuiella</taxon>
    </lineage>
</organism>
<dbReference type="InterPro" id="IPR017437">
    <property type="entry name" value="ATP-NAD_kinase_PpnK-typ_C"/>
</dbReference>
<reference evidence="8" key="2">
    <citation type="submission" date="2016-11" db="EMBL/GenBank/DDBJ databases">
        <authorList>
            <person name="Jaros S."/>
            <person name="Januszkiewicz K."/>
            <person name="Wedrychowicz H."/>
        </authorList>
    </citation>
    <scope>NUCLEOTIDE SEQUENCE [LARGE SCALE GENOMIC DNA]</scope>
    <source>
        <strain evidence="8">DSM 27989</strain>
    </source>
</reference>
<feature type="binding site" evidence="6">
    <location>
        <position position="214"/>
    </location>
    <ligand>
        <name>NAD(+)</name>
        <dbReference type="ChEBI" id="CHEBI:57540"/>
    </ligand>
</feature>
<dbReference type="Gene3D" id="2.60.200.30">
    <property type="entry name" value="Probable inorganic polyphosphate/atp-NAD kinase, domain 2"/>
    <property type="match status" value="1"/>
</dbReference>
<dbReference type="InterPro" id="IPR016064">
    <property type="entry name" value="NAD/diacylglycerol_kinase_sf"/>
</dbReference>
<dbReference type="EMBL" id="FRBH01000007">
    <property type="protein sequence ID" value="SHL23458.1"/>
    <property type="molecule type" value="Genomic_DNA"/>
</dbReference>
<dbReference type="STRING" id="1434701.SAMN05443634_107100"/>
<dbReference type="GO" id="GO:0046872">
    <property type="term" value="F:metal ion binding"/>
    <property type="evidence" value="ECO:0007669"/>
    <property type="project" value="UniProtKB-UniRule"/>
</dbReference>
<name>A0A1M6YYX3_9FLAO</name>
<dbReference type="GO" id="GO:0019674">
    <property type="term" value="P:NAD+ metabolic process"/>
    <property type="evidence" value="ECO:0007669"/>
    <property type="project" value="InterPro"/>
</dbReference>
<comment type="cofactor">
    <cofactor evidence="6">
        <name>a divalent metal cation</name>
        <dbReference type="ChEBI" id="CHEBI:60240"/>
    </cofactor>
</comment>
<proteinExistence type="inferred from homology"/>
<dbReference type="GO" id="GO:0003951">
    <property type="term" value="F:NAD+ kinase activity"/>
    <property type="evidence" value="ECO:0007669"/>
    <property type="project" value="UniProtKB-UniRule"/>
</dbReference>
<comment type="caution">
    <text evidence="6">Lacks conserved residue(s) required for the propagation of feature annotation.</text>
</comment>
<dbReference type="GO" id="GO:0051287">
    <property type="term" value="F:NAD binding"/>
    <property type="evidence" value="ECO:0007669"/>
    <property type="project" value="UniProtKB-ARBA"/>
</dbReference>
<comment type="subcellular location">
    <subcellularLocation>
        <location evidence="6">Cytoplasm</location>
    </subcellularLocation>
</comment>
<evidence type="ECO:0000256" key="6">
    <source>
        <dbReference type="HAMAP-Rule" id="MF_00361"/>
    </source>
</evidence>
<evidence type="ECO:0000256" key="3">
    <source>
        <dbReference type="ARBA" id="ARBA00022857"/>
    </source>
</evidence>
<keyword evidence="4 6" id="KW-0520">NAD</keyword>
<protein>
    <recommendedName>
        <fullName evidence="6">NAD kinase</fullName>
        <ecNumber evidence="6">2.7.1.23</ecNumber>
    </recommendedName>
    <alternativeName>
        <fullName evidence="6">ATP-dependent NAD kinase</fullName>
    </alternativeName>
</protein>
<feature type="binding site" evidence="6">
    <location>
        <position position="179"/>
    </location>
    <ligand>
        <name>NAD(+)</name>
        <dbReference type="ChEBI" id="CHEBI:57540"/>
    </ligand>
</feature>
<dbReference type="AlphaFoldDB" id="A0A1M6YYX3"/>
<dbReference type="Proteomes" id="UP000650994">
    <property type="component" value="Unassembled WGS sequence"/>
</dbReference>
<evidence type="ECO:0000313" key="8">
    <source>
        <dbReference type="EMBL" id="SHL23458.1"/>
    </source>
</evidence>
<keyword evidence="6" id="KW-0963">Cytoplasm</keyword>
<feature type="active site" description="Proton acceptor" evidence="6">
    <location>
        <position position="76"/>
    </location>
</feature>
<feature type="binding site" evidence="6">
    <location>
        <begin position="190"/>
        <end position="195"/>
    </location>
    <ligand>
        <name>NAD(+)</name>
        <dbReference type="ChEBI" id="CHEBI:57540"/>
    </ligand>
</feature>
<accession>A0A1M6YYX3</accession>
<dbReference type="InterPro" id="IPR002504">
    <property type="entry name" value="NADK"/>
</dbReference>
<comment type="similarity">
    <text evidence="6">Belongs to the NAD kinase family.</text>
</comment>
<evidence type="ECO:0000256" key="5">
    <source>
        <dbReference type="ARBA" id="ARBA00047925"/>
    </source>
</evidence>
<dbReference type="GO" id="GO:0006741">
    <property type="term" value="P:NADP+ biosynthetic process"/>
    <property type="evidence" value="ECO:0007669"/>
    <property type="project" value="UniProtKB-UniRule"/>
</dbReference>
<dbReference type="EC" id="2.7.1.23" evidence="6"/>
<dbReference type="PANTHER" id="PTHR20275:SF6">
    <property type="entry name" value="NAD KINASE 2, CHLOROPLASTIC"/>
    <property type="match status" value="1"/>
</dbReference>
<dbReference type="Pfam" id="PF01513">
    <property type="entry name" value="NAD_kinase"/>
    <property type="match status" value="1"/>
</dbReference>
<dbReference type="Proteomes" id="UP000184120">
    <property type="component" value="Unassembled WGS sequence"/>
</dbReference>
<keyword evidence="10" id="KW-1185">Reference proteome</keyword>
<evidence type="ECO:0000313" key="10">
    <source>
        <dbReference type="Proteomes" id="UP000650994"/>
    </source>
</evidence>
<comment type="catalytic activity">
    <reaction evidence="5 6">
        <text>NAD(+) + ATP = ADP + NADP(+) + H(+)</text>
        <dbReference type="Rhea" id="RHEA:18629"/>
        <dbReference type="ChEBI" id="CHEBI:15378"/>
        <dbReference type="ChEBI" id="CHEBI:30616"/>
        <dbReference type="ChEBI" id="CHEBI:57540"/>
        <dbReference type="ChEBI" id="CHEBI:58349"/>
        <dbReference type="ChEBI" id="CHEBI:456216"/>
        <dbReference type="EC" id="2.7.1.23"/>
    </reaction>
</comment>
<dbReference type="PANTHER" id="PTHR20275">
    <property type="entry name" value="NAD KINASE"/>
    <property type="match status" value="1"/>
</dbReference>
<sequence length="294" mass="33228">MIKVALFGQKTSTSLTDIIPEFLNYLNKNNIIYCVEKKFLEILKESTSIDLSKVEIYTSYEDLDKSVKFLFSFGGDGTILSATTFIQDSNIPIIGVNTGRLGFLATINKSVLLEQMDSFFNNEYNIIPRTLLTVKRSDGVEIENNFAINEVTVVRRETTSMITVDAYLNKEFLNSFWSDGLIISTPTGSTGYSLSCGGPIVHPSNQNFIITPVAPHNLNVRPLIVSENEKINLKIRSRANEYFLSLDSRNFPLTTDVELTIQKADFKILIIEPIDATYFMTLREKMLWGSDKRN</sequence>
<dbReference type="OrthoDB" id="9774737at2"/>
<evidence type="ECO:0000256" key="2">
    <source>
        <dbReference type="ARBA" id="ARBA00022777"/>
    </source>
</evidence>
<keyword evidence="1 6" id="KW-0808">Transferase</keyword>
<dbReference type="RefSeq" id="WP_143147292.1">
    <property type="nucleotide sequence ID" value="NZ_BMFL01000001.1"/>
</dbReference>
<evidence type="ECO:0000313" key="9">
    <source>
        <dbReference type="Proteomes" id="UP000184120"/>
    </source>
</evidence>
<keyword evidence="6" id="KW-0067">ATP-binding</keyword>
<dbReference type="Pfam" id="PF20143">
    <property type="entry name" value="NAD_kinase_C"/>
    <property type="match status" value="1"/>
</dbReference>
<dbReference type="EMBL" id="BMFL01000001">
    <property type="protein sequence ID" value="GGE87663.1"/>
    <property type="molecule type" value="Genomic_DNA"/>
</dbReference>
<keyword evidence="3 6" id="KW-0521">NADP</keyword>